<dbReference type="EMBL" id="LAZR01001842">
    <property type="protein sequence ID" value="KKN38251.1"/>
    <property type="molecule type" value="Genomic_DNA"/>
</dbReference>
<name>A0A0F9SMZ4_9ZZZZ</name>
<keyword evidence="1" id="KW-0812">Transmembrane</keyword>
<dbReference type="AlphaFoldDB" id="A0A0F9SMZ4"/>
<protein>
    <submittedName>
        <fullName evidence="2">Uncharacterized protein</fullName>
    </submittedName>
</protein>
<gene>
    <name evidence="2" type="ORF">LCGC14_0755210</name>
</gene>
<keyword evidence="1" id="KW-0472">Membrane</keyword>
<evidence type="ECO:0000313" key="2">
    <source>
        <dbReference type="EMBL" id="KKN38251.1"/>
    </source>
</evidence>
<keyword evidence="1" id="KW-1133">Transmembrane helix</keyword>
<organism evidence="2">
    <name type="scientific">marine sediment metagenome</name>
    <dbReference type="NCBI Taxonomy" id="412755"/>
    <lineage>
        <taxon>unclassified sequences</taxon>
        <taxon>metagenomes</taxon>
        <taxon>ecological metagenomes</taxon>
    </lineage>
</organism>
<comment type="caution">
    <text evidence="2">The sequence shown here is derived from an EMBL/GenBank/DDBJ whole genome shotgun (WGS) entry which is preliminary data.</text>
</comment>
<accession>A0A0F9SMZ4</accession>
<feature type="transmembrane region" description="Helical" evidence="1">
    <location>
        <begin position="273"/>
        <end position="291"/>
    </location>
</feature>
<sequence length="298" mass="31234">MNKKSKLISIFFLASLLFISTINGGKAAPPSWVGVNAGDSFTWTITVYRDTAITLATDLGFASELPPEITGIFGTEEEVQIKVDVLSITDIMTIDSTEYVNVTCSASLTLPGSVSLLLTNITTEDLEFGNLIIKYVASNYTGAIFNVLGGLTGGPTGGPTTTSGPTFGALFIPTNLNWATLIAEINAISGMIPGFPSGLTFTALANGTRATLTGQTLALPGIGDVTLSTIQVTIIYNNDGVLSTAEIKYGGDVLLLLALTAGETDSEIPSYEVSIVLITTLVASIGIIYYIKKKKRIG</sequence>
<proteinExistence type="predicted"/>
<reference evidence="2" key="1">
    <citation type="journal article" date="2015" name="Nature">
        <title>Complex archaea that bridge the gap between prokaryotes and eukaryotes.</title>
        <authorList>
            <person name="Spang A."/>
            <person name="Saw J.H."/>
            <person name="Jorgensen S.L."/>
            <person name="Zaremba-Niedzwiedzka K."/>
            <person name="Martijn J."/>
            <person name="Lind A.E."/>
            <person name="van Eijk R."/>
            <person name="Schleper C."/>
            <person name="Guy L."/>
            <person name="Ettema T.J."/>
        </authorList>
    </citation>
    <scope>NUCLEOTIDE SEQUENCE</scope>
</reference>
<evidence type="ECO:0000256" key="1">
    <source>
        <dbReference type="SAM" id="Phobius"/>
    </source>
</evidence>